<dbReference type="EMBL" id="ASHM01093982">
    <property type="protein sequence ID" value="PNX64819.1"/>
    <property type="molecule type" value="Genomic_DNA"/>
</dbReference>
<reference evidence="2 3" key="2">
    <citation type="journal article" date="2017" name="Front. Plant Sci.">
        <title>Gene Classification and Mining of Molecular Markers Useful in Red Clover (Trifolium pratense) Breeding.</title>
        <authorList>
            <person name="Istvanek J."/>
            <person name="Dluhosova J."/>
            <person name="Dluhos P."/>
            <person name="Patkova L."/>
            <person name="Nedelnik J."/>
            <person name="Repkova J."/>
        </authorList>
    </citation>
    <scope>NUCLEOTIDE SEQUENCE [LARGE SCALE GENOMIC DNA]</scope>
    <source>
        <strain evidence="3">cv. Tatra</strain>
        <tissue evidence="2">Young leaves</tissue>
    </source>
</reference>
<proteinExistence type="predicted"/>
<dbReference type="Proteomes" id="UP000236291">
    <property type="component" value="Unassembled WGS sequence"/>
</dbReference>
<sequence>SHHTKDDSIKIDWLLGLTPTVVARTGVFLEKEFISKGISGRKVELGEIRESQSNYIPMVEQEQDPQDVVEEQPAQVTQDQRRSNRIRHQPERYGYLITDQGDVLLMDQDEPVTYQEAIIGPESEKWLEAMKSETDSVYINQVWTLVEPPEGINPIGCKWVFKKKTDMDGKVHTYKARLVAKGFKQIHGINYDETFSPVAMIKSIRILLVIAAYHDYEIWQMDVKTAFLNGNLLEDVYMTQPEGFGISEEANKICKLQRSIYGLKQASRSWNLRFDETVRQFGF</sequence>
<dbReference type="InterPro" id="IPR013103">
    <property type="entry name" value="RVT_2"/>
</dbReference>
<dbReference type="STRING" id="57577.A0A2K3KEZ8"/>
<protein>
    <submittedName>
        <fullName evidence="2">Putative retrotransposon Ty1-copia subclass protein</fullName>
    </submittedName>
</protein>
<dbReference type="InterPro" id="IPR043502">
    <property type="entry name" value="DNA/RNA_pol_sf"/>
</dbReference>
<dbReference type="SUPFAM" id="SSF56672">
    <property type="entry name" value="DNA/RNA polymerases"/>
    <property type="match status" value="1"/>
</dbReference>
<evidence type="ECO:0000313" key="2">
    <source>
        <dbReference type="EMBL" id="PNX64819.1"/>
    </source>
</evidence>
<feature type="non-terminal residue" evidence="2">
    <location>
        <position position="1"/>
    </location>
</feature>
<accession>A0A2K3KEZ8</accession>
<comment type="caution">
    <text evidence="2">The sequence shown here is derived from an EMBL/GenBank/DDBJ whole genome shotgun (WGS) entry which is preliminary data.</text>
</comment>
<feature type="non-terminal residue" evidence="2">
    <location>
        <position position="283"/>
    </location>
</feature>
<gene>
    <name evidence="2" type="ORF">L195_g054215</name>
</gene>
<reference evidence="2 3" key="1">
    <citation type="journal article" date="2014" name="Am. J. Bot.">
        <title>Genome assembly and annotation for red clover (Trifolium pratense; Fabaceae).</title>
        <authorList>
            <person name="Istvanek J."/>
            <person name="Jaros M."/>
            <person name="Krenek A."/>
            <person name="Repkova J."/>
        </authorList>
    </citation>
    <scope>NUCLEOTIDE SEQUENCE [LARGE SCALE GENOMIC DNA]</scope>
    <source>
        <strain evidence="3">cv. Tatra</strain>
        <tissue evidence="2">Young leaves</tissue>
    </source>
</reference>
<dbReference type="Pfam" id="PF07727">
    <property type="entry name" value="RVT_2"/>
    <property type="match status" value="1"/>
</dbReference>
<feature type="domain" description="Reverse transcriptase Ty1/copia-type" evidence="1">
    <location>
        <begin position="140"/>
        <end position="283"/>
    </location>
</feature>
<evidence type="ECO:0000313" key="3">
    <source>
        <dbReference type="Proteomes" id="UP000236291"/>
    </source>
</evidence>
<name>A0A2K3KEZ8_TRIPR</name>
<evidence type="ECO:0000259" key="1">
    <source>
        <dbReference type="Pfam" id="PF07727"/>
    </source>
</evidence>
<dbReference type="AlphaFoldDB" id="A0A2K3KEZ8"/>
<organism evidence="2 3">
    <name type="scientific">Trifolium pratense</name>
    <name type="common">Red clover</name>
    <dbReference type="NCBI Taxonomy" id="57577"/>
    <lineage>
        <taxon>Eukaryota</taxon>
        <taxon>Viridiplantae</taxon>
        <taxon>Streptophyta</taxon>
        <taxon>Embryophyta</taxon>
        <taxon>Tracheophyta</taxon>
        <taxon>Spermatophyta</taxon>
        <taxon>Magnoliopsida</taxon>
        <taxon>eudicotyledons</taxon>
        <taxon>Gunneridae</taxon>
        <taxon>Pentapetalae</taxon>
        <taxon>rosids</taxon>
        <taxon>fabids</taxon>
        <taxon>Fabales</taxon>
        <taxon>Fabaceae</taxon>
        <taxon>Papilionoideae</taxon>
        <taxon>50 kb inversion clade</taxon>
        <taxon>NPAAA clade</taxon>
        <taxon>Hologalegina</taxon>
        <taxon>IRL clade</taxon>
        <taxon>Trifolieae</taxon>
        <taxon>Trifolium</taxon>
    </lineage>
</organism>